<reference evidence="1 2" key="1">
    <citation type="submission" date="2023-09" db="EMBL/GenBank/DDBJ databases">
        <title>Novel taxa isolated from Blanes Bay.</title>
        <authorList>
            <person name="Rey-Velasco X."/>
            <person name="Lucena T."/>
        </authorList>
    </citation>
    <scope>NUCLEOTIDE SEQUENCE [LARGE SCALE GENOMIC DNA]</scope>
    <source>
        <strain evidence="1 2">S334</strain>
    </source>
</reference>
<organism evidence="1 2">
    <name type="scientific">Pricia mediterranea</name>
    <dbReference type="NCBI Taxonomy" id="3076079"/>
    <lineage>
        <taxon>Bacteria</taxon>
        <taxon>Pseudomonadati</taxon>
        <taxon>Bacteroidota</taxon>
        <taxon>Flavobacteriia</taxon>
        <taxon>Flavobacteriales</taxon>
        <taxon>Flavobacteriaceae</taxon>
        <taxon>Pricia</taxon>
    </lineage>
</organism>
<sequence>MDTRTANTWIMYCEIQRLDRPGFSKNKIAKHLGINWRTVKKYYAKVDEAGFEPPGKG</sequence>
<keyword evidence="2" id="KW-1185">Reference proteome</keyword>
<accession>A0ABU3L751</accession>
<evidence type="ECO:0000313" key="1">
    <source>
        <dbReference type="EMBL" id="MDT7829579.1"/>
    </source>
</evidence>
<dbReference type="Gene3D" id="1.10.10.60">
    <property type="entry name" value="Homeodomain-like"/>
    <property type="match status" value="1"/>
</dbReference>
<dbReference type="RefSeq" id="WP_314015602.1">
    <property type="nucleotide sequence ID" value="NZ_JAVTTP010000001.1"/>
</dbReference>
<name>A0ABU3L751_9FLAO</name>
<comment type="caution">
    <text evidence="1">The sequence shown here is derived from an EMBL/GenBank/DDBJ whole genome shotgun (WGS) entry which is preliminary data.</text>
</comment>
<gene>
    <name evidence="1" type="ORF">RQM65_12955</name>
</gene>
<dbReference type="Proteomes" id="UP001250656">
    <property type="component" value="Unassembled WGS sequence"/>
</dbReference>
<dbReference type="EMBL" id="JAVTTP010000001">
    <property type="protein sequence ID" value="MDT7829579.1"/>
    <property type="molecule type" value="Genomic_DNA"/>
</dbReference>
<proteinExistence type="predicted"/>
<evidence type="ECO:0000313" key="2">
    <source>
        <dbReference type="Proteomes" id="UP001250656"/>
    </source>
</evidence>
<protein>
    <recommendedName>
        <fullName evidence="3">IS21 family transposase</fullName>
    </recommendedName>
</protein>
<evidence type="ECO:0008006" key="3">
    <source>
        <dbReference type="Google" id="ProtNLM"/>
    </source>
</evidence>